<proteinExistence type="predicted"/>
<gene>
    <name evidence="1" type="ORF">ACFFUR_14045</name>
</gene>
<organism evidence="1 2">
    <name type="scientific">Echinicola jeungdonensis</name>
    <dbReference type="NCBI Taxonomy" id="709343"/>
    <lineage>
        <taxon>Bacteria</taxon>
        <taxon>Pseudomonadati</taxon>
        <taxon>Bacteroidota</taxon>
        <taxon>Cytophagia</taxon>
        <taxon>Cytophagales</taxon>
        <taxon>Cyclobacteriaceae</taxon>
        <taxon>Echinicola</taxon>
    </lineage>
</organism>
<name>A0ABV5J8W6_9BACT</name>
<accession>A0ABV5J8W6</accession>
<protein>
    <submittedName>
        <fullName evidence="1">Transcriptional regulator</fullName>
    </submittedName>
</protein>
<comment type="caution">
    <text evidence="1">The sequence shown here is derived from an EMBL/GenBank/DDBJ whole genome shotgun (WGS) entry which is preliminary data.</text>
</comment>
<dbReference type="EMBL" id="JBHMEW010000065">
    <property type="protein sequence ID" value="MFB9212932.1"/>
    <property type="molecule type" value="Genomic_DNA"/>
</dbReference>
<reference evidence="1 2" key="1">
    <citation type="submission" date="2024-09" db="EMBL/GenBank/DDBJ databases">
        <authorList>
            <person name="Sun Q."/>
            <person name="Mori K."/>
        </authorList>
    </citation>
    <scope>NUCLEOTIDE SEQUENCE [LARGE SCALE GENOMIC DNA]</scope>
    <source>
        <strain evidence="1 2">CECT 7682</strain>
    </source>
</reference>
<evidence type="ECO:0000313" key="2">
    <source>
        <dbReference type="Proteomes" id="UP001589654"/>
    </source>
</evidence>
<evidence type="ECO:0000313" key="1">
    <source>
        <dbReference type="EMBL" id="MFB9212932.1"/>
    </source>
</evidence>
<keyword evidence="2" id="KW-1185">Reference proteome</keyword>
<dbReference type="RefSeq" id="WP_290248458.1">
    <property type="nucleotide sequence ID" value="NZ_JAUFQT010000001.1"/>
</dbReference>
<sequence length="538" mass="63545">MKKYILAFVFALLGPMDLVLGQVNFTHRVEVATEWVDNNFIILPSENGTVAFRSVSSKGFNISKKLQYFTTDRHLKASKLMEFPLKDHFDLIGFDLDGGWLYLLLQKGDAYSGDKLIYGINLETQQLIEVEAENILDMEIREFLVMDEKAILMGMMEYRPAIQVFDLKNKNVYTVQGIYSNEVNILQIRKDPELKFFDVLVNRRDRFKRKTVSVLTFDERGNKLREVKIEPRKDPQLEIEEGLLTPVQDYIQALIGPFGLRKREPNKGIYFSRINEFGEYKNRFYTLTDFENFYNYLPEKQKARRERSLEKAIRKEKSITIPNSLVTREVISKGGNFLVYNDYFMASTSRFRQRDVIYHNDFYRYYPDGFRNQVNLGGYTWYNSRSREGVNYQYKYLAAQFLLLDQQGNMIWDNTLSLQDLITANPGKFGEVSFDGDNLFYMYLEEDKLNLTHLFGGEVKFENQEFELELLAKNERIKETQVESLSLMWWYDHYFLLSGKQQIRFQGEDARERVREVFFITKIKVDGQLDRALTQEEN</sequence>
<dbReference type="Proteomes" id="UP001589654">
    <property type="component" value="Unassembled WGS sequence"/>
</dbReference>